<dbReference type="FunFam" id="3.40.50.300:FF:000022">
    <property type="entry name" value="Signal recognition particle 54 kDa subunit"/>
    <property type="match status" value="1"/>
</dbReference>
<feature type="compositionally biased region" description="Basic residues" evidence="10">
    <location>
        <begin position="506"/>
        <end position="525"/>
    </location>
</feature>
<reference evidence="12" key="1">
    <citation type="submission" date="2021-03" db="EMBL/GenBank/DDBJ databases">
        <authorList>
            <person name="Wang G."/>
        </authorList>
    </citation>
    <scope>NUCLEOTIDE SEQUENCE</scope>
    <source>
        <strain evidence="12">KCTC 12899</strain>
    </source>
</reference>
<evidence type="ECO:0000256" key="9">
    <source>
        <dbReference type="HAMAP-Rule" id="MF_00306"/>
    </source>
</evidence>
<keyword evidence="2 9" id="KW-0547">Nucleotide-binding</keyword>
<feature type="domain" description="SRP54-type proteins GTP-binding" evidence="11">
    <location>
        <begin position="268"/>
        <end position="281"/>
    </location>
</feature>
<dbReference type="Gene3D" id="1.20.120.140">
    <property type="entry name" value="Signal recognition particle SRP54, nucleotide-binding domain"/>
    <property type="match status" value="1"/>
</dbReference>
<evidence type="ECO:0000256" key="2">
    <source>
        <dbReference type="ARBA" id="ARBA00022741"/>
    </source>
</evidence>
<keyword evidence="4 9" id="KW-0694">RNA-binding</keyword>
<comment type="subcellular location">
    <subcellularLocation>
        <location evidence="9">Cytoplasm</location>
    </subcellularLocation>
    <text evidence="9">The SRP-RNC complex is targeted to the cytoplasmic membrane.</text>
</comment>
<evidence type="ECO:0000256" key="1">
    <source>
        <dbReference type="ARBA" id="ARBA00005450"/>
    </source>
</evidence>
<dbReference type="InterPro" id="IPR013822">
    <property type="entry name" value="Signal_recog_particl_SRP54_hlx"/>
</dbReference>
<dbReference type="SUPFAM" id="SSF52540">
    <property type="entry name" value="P-loop containing nucleoside triphosphate hydrolases"/>
    <property type="match status" value="1"/>
</dbReference>
<dbReference type="CDD" id="cd18539">
    <property type="entry name" value="SRP_G"/>
    <property type="match status" value="1"/>
</dbReference>
<dbReference type="SMART" id="SM00962">
    <property type="entry name" value="SRP54"/>
    <property type="match status" value="1"/>
</dbReference>
<dbReference type="SMART" id="SM00382">
    <property type="entry name" value="AAA"/>
    <property type="match status" value="1"/>
</dbReference>
<evidence type="ECO:0000256" key="10">
    <source>
        <dbReference type="SAM" id="MobiDB-lite"/>
    </source>
</evidence>
<dbReference type="HAMAP" id="MF_00306">
    <property type="entry name" value="SRP54"/>
    <property type="match status" value="1"/>
</dbReference>
<accession>A0A8J7Q3H2</accession>
<keyword evidence="9" id="KW-0963">Cytoplasm</keyword>
<dbReference type="InterPro" id="IPR022941">
    <property type="entry name" value="SRP54"/>
</dbReference>
<dbReference type="PANTHER" id="PTHR11564">
    <property type="entry name" value="SIGNAL RECOGNITION PARTICLE 54K PROTEIN SRP54"/>
    <property type="match status" value="1"/>
</dbReference>
<proteinExistence type="inferred from homology"/>
<dbReference type="SUPFAM" id="SSF47446">
    <property type="entry name" value="Signal peptide-binding domain"/>
    <property type="match status" value="1"/>
</dbReference>
<dbReference type="Pfam" id="PF02881">
    <property type="entry name" value="SRP54_N"/>
    <property type="match status" value="1"/>
</dbReference>
<keyword evidence="13" id="KW-1185">Reference proteome</keyword>
<protein>
    <recommendedName>
        <fullName evidence="9">Signal recognition particle protein</fullName>
        <ecNumber evidence="9">3.6.5.4</ecNumber>
    </recommendedName>
    <alternativeName>
        <fullName evidence="9">Fifty-four homolog</fullName>
    </alternativeName>
</protein>
<dbReference type="InterPro" id="IPR027417">
    <property type="entry name" value="P-loop_NTPase"/>
</dbReference>
<comment type="domain">
    <text evidence="9">Composed of three domains: the N-terminal N domain, which is responsible for interactions with the ribosome, the central G domain, which binds GTP, and the C-terminal M domain, which binds the RNA and the signal sequence of the RNC.</text>
</comment>
<name>A0A8J7Q3H2_9BACT</name>
<dbReference type="EC" id="3.6.5.4" evidence="9"/>
<feature type="binding site" evidence="9">
    <location>
        <begin position="107"/>
        <end position="114"/>
    </location>
    <ligand>
        <name>GTP</name>
        <dbReference type="ChEBI" id="CHEBI:37565"/>
    </ligand>
</feature>
<comment type="catalytic activity">
    <reaction evidence="8 9">
        <text>GTP + H2O = GDP + phosphate + H(+)</text>
        <dbReference type="Rhea" id="RHEA:19669"/>
        <dbReference type="ChEBI" id="CHEBI:15377"/>
        <dbReference type="ChEBI" id="CHEBI:15378"/>
        <dbReference type="ChEBI" id="CHEBI:37565"/>
        <dbReference type="ChEBI" id="CHEBI:43474"/>
        <dbReference type="ChEBI" id="CHEBI:58189"/>
        <dbReference type="EC" id="3.6.5.4"/>
    </reaction>
</comment>
<dbReference type="GO" id="GO:0048500">
    <property type="term" value="C:signal recognition particle"/>
    <property type="evidence" value="ECO:0007669"/>
    <property type="project" value="UniProtKB-UniRule"/>
</dbReference>
<feature type="binding site" evidence="9">
    <location>
        <begin position="189"/>
        <end position="193"/>
    </location>
    <ligand>
        <name>GTP</name>
        <dbReference type="ChEBI" id="CHEBI:37565"/>
    </ligand>
</feature>
<organism evidence="12 13">
    <name type="scientific">Acanthopleuribacter pedis</name>
    <dbReference type="NCBI Taxonomy" id="442870"/>
    <lineage>
        <taxon>Bacteria</taxon>
        <taxon>Pseudomonadati</taxon>
        <taxon>Acidobacteriota</taxon>
        <taxon>Holophagae</taxon>
        <taxon>Acanthopleuribacterales</taxon>
        <taxon>Acanthopleuribacteraceae</taxon>
        <taxon>Acanthopleuribacter</taxon>
    </lineage>
</organism>
<evidence type="ECO:0000256" key="7">
    <source>
        <dbReference type="ARBA" id="ARBA00023274"/>
    </source>
</evidence>
<dbReference type="PANTHER" id="PTHR11564:SF5">
    <property type="entry name" value="SIGNAL RECOGNITION PARTICLE SUBUNIT SRP54"/>
    <property type="match status" value="1"/>
</dbReference>
<dbReference type="InterPro" id="IPR000897">
    <property type="entry name" value="SRP54_GTPase_dom"/>
</dbReference>
<dbReference type="RefSeq" id="WP_207859793.1">
    <property type="nucleotide sequence ID" value="NZ_JAFREP010000014.1"/>
</dbReference>
<dbReference type="InterPro" id="IPR004780">
    <property type="entry name" value="SRP"/>
</dbReference>
<keyword evidence="6 9" id="KW-0733">Signal recognition particle</keyword>
<evidence type="ECO:0000256" key="6">
    <source>
        <dbReference type="ARBA" id="ARBA00023135"/>
    </source>
</evidence>
<dbReference type="EMBL" id="JAFREP010000014">
    <property type="protein sequence ID" value="MBO1319867.1"/>
    <property type="molecule type" value="Genomic_DNA"/>
</dbReference>
<dbReference type="Proteomes" id="UP000664417">
    <property type="component" value="Unassembled WGS sequence"/>
</dbReference>
<comment type="subunit">
    <text evidence="9">Part of the signal recognition particle protein translocation system, which is composed of SRP and FtsY.</text>
</comment>
<comment type="similarity">
    <text evidence="1 9">Belongs to the GTP-binding SRP family. SRP54 subfamily.</text>
</comment>
<evidence type="ECO:0000313" key="13">
    <source>
        <dbReference type="Proteomes" id="UP000664417"/>
    </source>
</evidence>
<keyword evidence="3 9" id="KW-0378">Hydrolase</keyword>
<dbReference type="GO" id="GO:0006614">
    <property type="term" value="P:SRP-dependent cotranslational protein targeting to membrane"/>
    <property type="evidence" value="ECO:0007669"/>
    <property type="project" value="InterPro"/>
</dbReference>
<feature type="binding site" evidence="9">
    <location>
        <begin position="247"/>
        <end position="250"/>
    </location>
    <ligand>
        <name>GTP</name>
        <dbReference type="ChEBI" id="CHEBI:37565"/>
    </ligand>
</feature>
<evidence type="ECO:0000256" key="8">
    <source>
        <dbReference type="ARBA" id="ARBA00048027"/>
    </source>
</evidence>
<dbReference type="Gene3D" id="3.40.50.300">
    <property type="entry name" value="P-loop containing nucleotide triphosphate hydrolases"/>
    <property type="match status" value="1"/>
</dbReference>
<evidence type="ECO:0000256" key="3">
    <source>
        <dbReference type="ARBA" id="ARBA00022801"/>
    </source>
</evidence>
<dbReference type="GO" id="GO:0005525">
    <property type="term" value="F:GTP binding"/>
    <property type="evidence" value="ECO:0007669"/>
    <property type="project" value="UniProtKB-UniRule"/>
</dbReference>
<comment type="caution">
    <text evidence="12">The sequence shown here is derived from an EMBL/GenBank/DDBJ whole genome shotgun (WGS) entry which is preliminary data.</text>
</comment>
<dbReference type="Pfam" id="PF02978">
    <property type="entry name" value="SRP_SPB"/>
    <property type="match status" value="1"/>
</dbReference>
<feature type="region of interest" description="Disordered" evidence="10">
    <location>
        <begin position="478"/>
        <end position="525"/>
    </location>
</feature>
<evidence type="ECO:0000256" key="4">
    <source>
        <dbReference type="ARBA" id="ARBA00022884"/>
    </source>
</evidence>
<evidence type="ECO:0000259" key="11">
    <source>
        <dbReference type="PROSITE" id="PS00300"/>
    </source>
</evidence>
<dbReference type="InterPro" id="IPR036891">
    <property type="entry name" value="Signal_recog_part_SRP54_M_sf"/>
</dbReference>
<sequence length="525" mass="58296">MFENLSDKLQRAFKNITGKGKISEDNIQEALKEIRVALLEADVNFKVVKKFVNEVKAEALGTEVTDGLNPGQQLVKVVHEKLIEILGGRSPEIKFKGKPPYVIMMVGLQGSGKTTSSGKLARLLGEEEFNPYLVPCDVYRPAAKEQLITVAGQVEMPVFDSREIEKPLEIVRRAMKEARNIGRDVVIVDTAGRLHIDMALMDELKELKEYLEPDEILFVADAMTGQDAVTSAKAFHDALDITGVILTKMDGDARGGAALSIKKVTERPLKFIGTGEKLDAFERFHPDRMASRILGMGDVLSLIETVQKKVDQDEAQRLQEKMLKNQFTLDDFSKSLNQISKMGDLGSLMGLIPGMGKMKQQIDAQAESKQMKKMQAIISSMTMEERNNHAILNQSRKSRIAKGSGTSVNEINTMLNQFMQMRKMMSMMSKPGKLGKLTQMFSRAGFGDFAQSVIPGMAGGGIPADIDEEKLKQIIEEHDGKVPPEVLKELGIRPVSPGHGPGRPPSRPKRDRKKEKAKRKRGRKR</sequence>
<dbReference type="InterPro" id="IPR042101">
    <property type="entry name" value="SRP54_N_sf"/>
</dbReference>
<dbReference type="PROSITE" id="PS00300">
    <property type="entry name" value="SRP54"/>
    <property type="match status" value="1"/>
</dbReference>
<dbReference type="Gene3D" id="1.10.260.30">
    <property type="entry name" value="Signal recognition particle, SRP54 subunit, M-domain"/>
    <property type="match status" value="1"/>
</dbReference>
<keyword evidence="5 9" id="KW-0342">GTP-binding</keyword>
<dbReference type="GO" id="GO:0008312">
    <property type="term" value="F:7S RNA binding"/>
    <property type="evidence" value="ECO:0007669"/>
    <property type="project" value="InterPro"/>
</dbReference>
<dbReference type="InterPro" id="IPR003593">
    <property type="entry name" value="AAA+_ATPase"/>
</dbReference>
<dbReference type="Pfam" id="PF00448">
    <property type="entry name" value="SRP54"/>
    <property type="match status" value="1"/>
</dbReference>
<dbReference type="GO" id="GO:0003924">
    <property type="term" value="F:GTPase activity"/>
    <property type="evidence" value="ECO:0007669"/>
    <property type="project" value="UniProtKB-UniRule"/>
</dbReference>
<evidence type="ECO:0000313" key="12">
    <source>
        <dbReference type="EMBL" id="MBO1319867.1"/>
    </source>
</evidence>
<gene>
    <name evidence="9 12" type="primary">ffh</name>
    <name evidence="12" type="ORF">J3U88_15430</name>
</gene>
<dbReference type="SMART" id="SM00963">
    <property type="entry name" value="SRP54_N"/>
    <property type="match status" value="1"/>
</dbReference>
<dbReference type="InterPro" id="IPR004125">
    <property type="entry name" value="Signal_recog_particle_SRP54_M"/>
</dbReference>
<comment type="function">
    <text evidence="9">Involved in targeting and insertion of nascent membrane proteins into the cytoplasmic membrane. Binds to the hydrophobic signal sequence of the ribosome-nascent chain (RNC) as it emerges from the ribosomes. The SRP-RNC complex is then targeted to the cytoplasmic membrane where it interacts with the SRP receptor FtsY.</text>
</comment>
<dbReference type="AlphaFoldDB" id="A0A8J7Q3H2"/>
<dbReference type="NCBIfam" id="TIGR00959">
    <property type="entry name" value="ffh"/>
    <property type="match status" value="1"/>
</dbReference>
<feature type="compositionally biased region" description="Basic and acidic residues" evidence="10">
    <location>
        <begin position="478"/>
        <end position="491"/>
    </location>
</feature>
<keyword evidence="7 9" id="KW-0687">Ribonucleoprotein</keyword>
<evidence type="ECO:0000256" key="5">
    <source>
        <dbReference type="ARBA" id="ARBA00023134"/>
    </source>
</evidence>